<dbReference type="AlphaFoldDB" id="A0A5B7H174"/>
<dbReference type="Proteomes" id="UP000324222">
    <property type="component" value="Unassembled WGS sequence"/>
</dbReference>
<name>A0A5B7H174_PORTR</name>
<proteinExistence type="predicted"/>
<organism evidence="1 2">
    <name type="scientific">Portunus trituberculatus</name>
    <name type="common">Swimming crab</name>
    <name type="synonym">Neptunus trituberculatus</name>
    <dbReference type="NCBI Taxonomy" id="210409"/>
    <lineage>
        <taxon>Eukaryota</taxon>
        <taxon>Metazoa</taxon>
        <taxon>Ecdysozoa</taxon>
        <taxon>Arthropoda</taxon>
        <taxon>Crustacea</taxon>
        <taxon>Multicrustacea</taxon>
        <taxon>Malacostraca</taxon>
        <taxon>Eumalacostraca</taxon>
        <taxon>Eucarida</taxon>
        <taxon>Decapoda</taxon>
        <taxon>Pleocyemata</taxon>
        <taxon>Brachyura</taxon>
        <taxon>Eubrachyura</taxon>
        <taxon>Portunoidea</taxon>
        <taxon>Portunidae</taxon>
        <taxon>Portuninae</taxon>
        <taxon>Portunus</taxon>
    </lineage>
</organism>
<protein>
    <submittedName>
        <fullName evidence="1">Uncharacterized protein</fullName>
    </submittedName>
</protein>
<evidence type="ECO:0000313" key="2">
    <source>
        <dbReference type="Proteomes" id="UP000324222"/>
    </source>
</evidence>
<gene>
    <name evidence="1" type="ORF">E2C01_057886</name>
</gene>
<keyword evidence="2" id="KW-1185">Reference proteome</keyword>
<comment type="caution">
    <text evidence="1">The sequence shown here is derived from an EMBL/GenBank/DDBJ whole genome shotgun (WGS) entry which is preliminary data.</text>
</comment>
<dbReference type="EMBL" id="VSRR010021252">
    <property type="protein sequence ID" value="MPC63783.1"/>
    <property type="molecule type" value="Genomic_DNA"/>
</dbReference>
<accession>A0A5B7H174</accession>
<evidence type="ECO:0000313" key="1">
    <source>
        <dbReference type="EMBL" id="MPC63783.1"/>
    </source>
</evidence>
<reference evidence="1 2" key="1">
    <citation type="submission" date="2019-05" db="EMBL/GenBank/DDBJ databases">
        <title>Another draft genome of Portunus trituberculatus and its Hox gene families provides insights of decapod evolution.</title>
        <authorList>
            <person name="Jeong J.-H."/>
            <person name="Song I."/>
            <person name="Kim S."/>
            <person name="Choi T."/>
            <person name="Kim D."/>
            <person name="Ryu S."/>
            <person name="Kim W."/>
        </authorList>
    </citation>
    <scope>NUCLEOTIDE SEQUENCE [LARGE SCALE GENOMIC DNA]</scope>
    <source>
        <tissue evidence="1">Muscle</tissue>
    </source>
</reference>
<sequence length="108" mass="12477">MKTRHGTEEVKIDYRSGTVTMRPPGRQKELQKYQVGRRTEPPYSYLLPSIQTFYVSSSSSSPFHYMLLSFLTYRAIHPSNPTIQPSSLRLTSHAAPTNTRNILMMWIN</sequence>